<dbReference type="PANTHER" id="PTHR47939">
    <property type="entry name" value="MEMBRANE-ASSOCIATED SALT-INDUCIBLE PROTEIN-LIKE"/>
    <property type="match status" value="1"/>
</dbReference>
<feature type="repeat" description="PPR" evidence="2">
    <location>
        <begin position="618"/>
        <end position="652"/>
    </location>
</feature>
<dbReference type="InterPro" id="IPR002885">
    <property type="entry name" value="PPR_rpt"/>
</dbReference>
<dbReference type="InterPro" id="IPR011990">
    <property type="entry name" value="TPR-like_helical_dom_sf"/>
</dbReference>
<keyword evidence="1" id="KW-0677">Repeat</keyword>
<accession>A0ABR4F4K2</accession>
<feature type="repeat" description="PPR" evidence="2">
    <location>
        <begin position="775"/>
        <end position="809"/>
    </location>
</feature>
<dbReference type="Proteomes" id="UP001600888">
    <property type="component" value="Unassembled WGS sequence"/>
</dbReference>
<dbReference type="Pfam" id="PF01535">
    <property type="entry name" value="PPR"/>
    <property type="match status" value="2"/>
</dbReference>
<sequence length="901" mass="101627">MQRFHAKCCSCRRHLLAEALSRAQAPRLPQWQLQARAHMSSASTGRPDPAPDHTVDDFVPSIDAVEPGEPQSSGRKVPAQNEGSTKPRFRGLSRWKSTRRPESASKGKSLEIFERVVRQQIDREDTPLESAPKSPAALEYYNDLARLKSMLRGQSIESCLEFFLTRVWNNVPFEGRNRLLKQRGTYLMTRVIEAKMDNWDNEKLPSLAQASQIFHELDSLSCKKWSDSVMSLIQNLVTRSTAKADYPDAEAYERSMARKDVLLQDLIDAWIVFHRHRLSPNRYDDAQEWSFRFPQLDEMVLRRYARAGEAMKAINMMFPQIWGNDFKTIPPVAIASFVVLADPSHASLEAQEKAKPLLDTLGKILAAVPIWKTGLQSIFAEHPDVLVYVLDRWDSLVSQLRQTDRPKHKPETIVSKPGVNQKVNPEVKRRGGPSSNVIMHQVSTALGMGDADAVEAVWVRFWSHQAVLDEDRKAELQTMDKLFHYFILAFTALHRPQRAVEVWESMVRIGLQPTVRTWTSLIEGCRRSKNAVGIENVWKKLLASGLEVDEAAWSARVVGLIGCGEPEAGLRALDEMLHQSKLTIAPINAAVAALIRLNAMSAARKVLDWASQNHIEPDIVTFNTLLRPLIVQGHAAQVDSLLKTMKQKGVEPDAATFTVLLEGLIGDSKDADPAEQVKSVNDLFNQMEAAGVEANMQTFGRMIYLLVNEPGANSYEAVEAIRKHIQSKGLAMSQYMHTILVDHYFNLDPPNLAAVEDLMNKGGLKWKMFVGRGLDRVFWERVIKGYAMAGEVDKAYEIFEQVDNIGSVLTLDTLSTLLRSLVRAGKREEARRTVDIVKRHRQNSHVNSAGWMEGFGNKRQKQRGRYWRHGFWAYAVECGLLSPAEWRELQLGGSADYAGSW</sequence>
<evidence type="ECO:0000256" key="1">
    <source>
        <dbReference type="ARBA" id="ARBA00022737"/>
    </source>
</evidence>
<evidence type="ECO:0000256" key="2">
    <source>
        <dbReference type="PROSITE-ProRule" id="PRU00708"/>
    </source>
</evidence>
<evidence type="ECO:0008006" key="6">
    <source>
        <dbReference type="Google" id="ProtNLM"/>
    </source>
</evidence>
<feature type="region of interest" description="Disordered" evidence="3">
    <location>
        <begin position="34"/>
        <end position="107"/>
    </location>
</feature>
<organism evidence="4 5">
    <name type="scientific">Diaporthe vaccinii</name>
    <dbReference type="NCBI Taxonomy" id="105482"/>
    <lineage>
        <taxon>Eukaryota</taxon>
        <taxon>Fungi</taxon>
        <taxon>Dikarya</taxon>
        <taxon>Ascomycota</taxon>
        <taxon>Pezizomycotina</taxon>
        <taxon>Sordariomycetes</taxon>
        <taxon>Sordariomycetidae</taxon>
        <taxon>Diaporthales</taxon>
        <taxon>Diaporthaceae</taxon>
        <taxon>Diaporthe</taxon>
        <taxon>Diaporthe eres species complex</taxon>
    </lineage>
</organism>
<proteinExistence type="predicted"/>
<evidence type="ECO:0000256" key="3">
    <source>
        <dbReference type="SAM" id="MobiDB-lite"/>
    </source>
</evidence>
<feature type="compositionally biased region" description="Basic residues" evidence="3">
    <location>
        <begin position="87"/>
        <end position="98"/>
    </location>
</feature>
<comment type="caution">
    <text evidence="4">The sequence shown here is derived from an EMBL/GenBank/DDBJ whole genome shotgun (WGS) entry which is preliminary data.</text>
</comment>
<dbReference type="Pfam" id="PF13041">
    <property type="entry name" value="PPR_2"/>
    <property type="match status" value="1"/>
</dbReference>
<dbReference type="PROSITE" id="PS51375">
    <property type="entry name" value="PPR"/>
    <property type="match status" value="2"/>
</dbReference>
<keyword evidence="5" id="KW-1185">Reference proteome</keyword>
<dbReference type="EMBL" id="JBAWTH010000012">
    <property type="protein sequence ID" value="KAL2289623.1"/>
    <property type="molecule type" value="Genomic_DNA"/>
</dbReference>
<reference evidence="4 5" key="1">
    <citation type="submission" date="2024-03" db="EMBL/GenBank/DDBJ databases">
        <title>A high-quality draft genome sequence of Diaporthe vaccinii, a causative agent of upright dieback and viscid rot disease in cranberry plants.</title>
        <authorList>
            <person name="Sarrasin M."/>
            <person name="Lang B.F."/>
            <person name="Burger G."/>
        </authorList>
    </citation>
    <scope>NUCLEOTIDE SEQUENCE [LARGE SCALE GENOMIC DNA]</scope>
    <source>
        <strain evidence="4 5">IS7</strain>
    </source>
</reference>
<name>A0ABR4F4K2_9PEZI</name>
<protein>
    <recommendedName>
        <fullName evidence="6">Pentatricopeptide repeat protein</fullName>
    </recommendedName>
</protein>
<gene>
    <name evidence="4" type="ORF">FJTKL_01870</name>
</gene>
<evidence type="ECO:0000313" key="5">
    <source>
        <dbReference type="Proteomes" id="UP001600888"/>
    </source>
</evidence>
<evidence type="ECO:0000313" key="4">
    <source>
        <dbReference type="EMBL" id="KAL2289623.1"/>
    </source>
</evidence>
<dbReference type="InterPro" id="IPR050667">
    <property type="entry name" value="PPR-containing_protein"/>
</dbReference>
<dbReference type="PANTHER" id="PTHR47939:SF13">
    <property type="entry name" value="OS03G0201400 PROTEIN"/>
    <property type="match status" value="1"/>
</dbReference>
<dbReference type="Gene3D" id="1.25.40.10">
    <property type="entry name" value="Tetratricopeptide repeat domain"/>
    <property type="match status" value="3"/>
</dbReference>